<dbReference type="OrthoDB" id="4062651at2759"/>
<reference evidence="3" key="1">
    <citation type="journal article" date="2020" name="Stud. Mycol.">
        <title>101 Dothideomycetes genomes: a test case for predicting lifestyles and emergence of pathogens.</title>
        <authorList>
            <person name="Haridas S."/>
            <person name="Albert R."/>
            <person name="Binder M."/>
            <person name="Bloem J."/>
            <person name="Labutti K."/>
            <person name="Salamov A."/>
            <person name="Andreopoulos B."/>
            <person name="Baker S."/>
            <person name="Barry K."/>
            <person name="Bills G."/>
            <person name="Bluhm B."/>
            <person name="Cannon C."/>
            <person name="Castanera R."/>
            <person name="Culley D."/>
            <person name="Daum C."/>
            <person name="Ezra D."/>
            <person name="Gonzalez J."/>
            <person name="Henrissat B."/>
            <person name="Kuo A."/>
            <person name="Liang C."/>
            <person name="Lipzen A."/>
            <person name="Lutzoni F."/>
            <person name="Magnuson J."/>
            <person name="Mondo S."/>
            <person name="Nolan M."/>
            <person name="Ohm R."/>
            <person name="Pangilinan J."/>
            <person name="Park H.-J."/>
            <person name="Ramirez L."/>
            <person name="Alfaro M."/>
            <person name="Sun H."/>
            <person name="Tritt A."/>
            <person name="Yoshinaga Y."/>
            <person name="Zwiers L.-H."/>
            <person name="Turgeon B."/>
            <person name="Goodwin S."/>
            <person name="Spatafora J."/>
            <person name="Crous P."/>
            <person name="Grigoriev I."/>
        </authorList>
    </citation>
    <scope>NUCLEOTIDE SEQUENCE</scope>
    <source>
        <strain evidence="3">CBS 269.34</strain>
    </source>
</reference>
<dbReference type="GO" id="GO:0005634">
    <property type="term" value="C:nucleus"/>
    <property type="evidence" value="ECO:0007669"/>
    <property type="project" value="TreeGrafter"/>
</dbReference>
<feature type="domain" description="Protein kinase" evidence="2">
    <location>
        <begin position="19"/>
        <end position="298"/>
    </location>
</feature>
<dbReference type="Pfam" id="PF00069">
    <property type="entry name" value="Pkinase"/>
    <property type="match status" value="1"/>
</dbReference>
<evidence type="ECO:0000256" key="1">
    <source>
        <dbReference type="SAM" id="MobiDB-lite"/>
    </source>
</evidence>
<keyword evidence="3" id="KW-0808">Transferase</keyword>
<proteinExistence type="predicted"/>
<dbReference type="PANTHER" id="PTHR44167">
    <property type="entry name" value="OVARIAN-SPECIFIC SERINE/THREONINE-PROTEIN KINASE LOK-RELATED"/>
    <property type="match status" value="1"/>
</dbReference>
<dbReference type="SUPFAM" id="SSF56112">
    <property type="entry name" value="Protein kinase-like (PK-like)"/>
    <property type="match status" value="1"/>
</dbReference>
<evidence type="ECO:0000313" key="4">
    <source>
        <dbReference type="Proteomes" id="UP000799750"/>
    </source>
</evidence>
<dbReference type="PROSITE" id="PS00108">
    <property type="entry name" value="PROTEIN_KINASE_ST"/>
    <property type="match status" value="1"/>
</dbReference>
<dbReference type="InterPro" id="IPR011009">
    <property type="entry name" value="Kinase-like_dom_sf"/>
</dbReference>
<dbReference type="Gene3D" id="3.30.200.20">
    <property type="entry name" value="Phosphorylase Kinase, domain 1"/>
    <property type="match status" value="1"/>
</dbReference>
<protein>
    <submittedName>
        <fullName evidence="3">Kinase-like protein</fullName>
    </submittedName>
</protein>
<dbReference type="AlphaFoldDB" id="A0A6A6R8M8"/>
<feature type="compositionally biased region" description="Polar residues" evidence="1">
    <location>
        <begin position="272"/>
        <end position="289"/>
    </location>
</feature>
<feature type="region of interest" description="Disordered" evidence="1">
    <location>
        <begin position="264"/>
        <end position="298"/>
    </location>
</feature>
<dbReference type="SMART" id="SM00220">
    <property type="entry name" value="S_TKc"/>
    <property type="match status" value="1"/>
</dbReference>
<dbReference type="Proteomes" id="UP000799750">
    <property type="component" value="Unassembled WGS sequence"/>
</dbReference>
<evidence type="ECO:0000259" key="2">
    <source>
        <dbReference type="PROSITE" id="PS50011"/>
    </source>
</evidence>
<dbReference type="GO" id="GO:0005524">
    <property type="term" value="F:ATP binding"/>
    <property type="evidence" value="ECO:0007669"/>
    <property type="project" value="InterPro"/>
</dbReference>
<dbReference type="InterPro" id="IPR008271">
    <property type="entry name" value="Ser/Thr_kinase_AS"/>
</dbReference>
<dbReference type="GO" id="GO:0005737">
    <property type="term" value="C:cytoplasm"/>
    <property type="evidence" value="ECO:0007669"/>
    <property type="project" value="TreeGrafter"/>
</dbReference>
<dbReference type="GO" id="GO:0044773">
    <property type="term" value="P:mitotic DNA damage checkpoint signaling"/>
    <property type="evidence" value="ECO:0007669"/>
    <property type="project" value="TreeGrafter"/>
</dbReference>
<keyword evidence="4" id="KW-1185">Reference proteome</keyword>
<dbReference type="InterPro" id="IPR000719">
    <property type="entry name" value="Prot_kinase_dom"/>
</dbReference>
<sequence>MADGEHKHTVYANKAELPYKHLDNLGRGSYALVDKVETIGSDPQIYARKTIRTRYFRAAAQQKQITSEIKIARRLRHDHIVRLIGTYQAGLDFGIIMSPVADMDLGEYLARADVDSGFYTQMDARCRLHKWIFCLTSAVDYLHGEKIRHKDLKPANILIKGDQIFITDFGISKDLINDATTGSIGFPSERTPMYCAPEANIEDARRGRAADMFSLGCVFLEMWTVASGKSLAEFEEYRIADGHVLSQTPLYPKLSLMARGSNLGETRKNTEKGSSNGADVSGDVNWSHSSIEEPQPNS</sequence>
<dbReference type="Gene3D" id="1.10.510.10">
    <property type="entry name" value="Transferase(Phosphotransferase) domain 1"/>
    <property type="match status" value="1"/>
</dbReference>
<dbReference type="PROSITE" id="PS50011">
    <property type="entry name" value="PROTEIN_KINASE_DOM"/>
    <property type="match status" value="1"/>
</dbReference>
<organism evidence="3 4">
    <name type="scientific">Lophium mytilinum</name>
    <dbReference type="NCBI Taxonomy" id="390894"/>
    <lineage>
        <taxon>Eukaryota</taxon>
        <taxon>Fungi</taxon>
        <taxon>Dikarya</taxon>
        <taxon>Ascomycota</taxon>
        <taxon>Pezizomycotina</taxon>
        <taxon>Dothideomycetes</taxon>
        <taxon>Pleosporomycetidae</taxon>
        <taxon>Mytilinidiales</taxon>
        <taxon>Mytilinidiaceae</taxon>
        <taxon>Lophium</taxon>
    </lineage>
</organism>
<dbReference type="EMBL" id="MU004182">
    <property type="protein sequence ID" value="KAF2501155.1"/>
    <property type="molecule type" value="Genomic_DNA"/>
</dbReference>
<dbReference type="CDD" id="cd00180">
    <property type="entry name" value="PKc"/>
    <property type="match status" value="1"/>
</dbReference>
<dbReference type="GO" id="GO:0004674">
    <property type="term" value="F:protein serine/threonine kinase activity"/>
    <property type="evidence" value="ECO:0007669"/>
    <property type="project" value="TreeGrafter"/>
</dbReference>
<evidence type="ECO:0000313" key="3">
    <source>
        <dbReference type="EMBL" id="KAF2501155.1"/>
    </source>
</evidence>
<accession>A0A6A6R8M8</accession>
<keyword evidence="3" id="KW-0418">Kinase</keyword>
<name>A0A6A6R8M8_9PEZI</name>
<dbReference type="PANTHER" id="PTHR44167:SF24">
    <property type="entry name" value="SERINE_THREONINE-PROTEIN KINASE CHK2"/>
    <property type="match status" value="1"/>
</dbReference>
<gene>
    <name evidence="3" type="ORF">BU16DRAFT_533864</name>
</gene>